<dbReference type="GO" id="GO:0032259">
    <property type="term" value="P:methylation"/>
    <property type="evidence" value="ECO:0007669"/>
    <property type="project" value="UniProtKB-KW"/>
</dbReference>
<proteinExistence type="predicted"/>
<name>A0ABX2D2R5_9CYAN</name>
<keyword evidence="5" id="KW-1185">Reference proteome</keyword>
<evidence type="ECO:0000259" key="3">
    <source>
        <dbReference type="Pfam" id="PF13649"/>
    </source>
</evidence>
<gene>
    <name evidence="4" type="primary">ubiE_4</name>
    <name evidence="4" type="ORF">E5S67_04050</name>
</gene>
<dbReference type="Gene3D" id="3.40.50.150">
    <property type="entry name" value="Vaccinia Virus protein VP39"/>
    <property type="match status" value="1"/>
</dbReference>
<dbReference type="RefSeq" id="WP_172190207.1">
    <property type="nucleotide sequence ID" value="NZ_CAWPPK010000297.1"/>
</dbReference>
<protein>
    <submittedName>
        <fullName evidence="4">Ubiquinone/menaquinone biosynthesis C-methyltransferase UbiE</fullName>
        <ecNumber evidence="4">2.1.1.163</ecNumber>
    </submittedName>
</protein>
<evidence type="ECO:0000256" key="1">
    <source>
        <dbReference type="ARBA" id="ARBA00022603"/>
    </source>
</evidence>
<dbReference type="EC" id="2.1.1.163" evidence="4"/>
<dbReference type="EMBL" id="SRRZ01000080">
    <property type="protein sequence ID" value="NQE36287.1"/>
    <property type="molecule type" value="Genomic_DNA"/>
</dbReference>
<dbReference type="InterPro" id="IPR029063">
    <property type="entry name" value="SAM-dependent_MTases_sf"/>
</dbReference>
<keyword evidence="2 4" id="KW-0808">Transferase</keyword>
<dbReference type="SUPFAM" id="SSF53335">
    <property type="entry name" value="S-adenosyl-L-methionine-dependent methyltransferases"/>
    <property type="match status" value="1"/>
</dbReference>
<dbReference type="InterPro" id="IPR051052">
    <property type="entry name" value="Diverse_substrate_MTase"/>
</dbReference>
<accession>A0ABX2D2R5</accession>
<dbReference type="Pfam" id="PF13649">
    <property type="entry name" value="Methyltransf_25"/>
    <property type="match status" value="1"/>
</dbReference>
<keyword evidence="4" id="KW-0830">Ubiquinone</keyword>
<evidence type="ECO:0000313" key="5">
    <source>
        <dbReference type="Proteomes" id="UP000702425"/>
    </source>
</evidence>
<feature type="domain" description="Methyltransferase" evidence="3">
    <location>
        <begin position="49"/>
        <end position="136"/>
    </location>
</feature>
<dbReference type="InterPro" id="IPR041698">
    <property type="entry name" value="Methyltransf_25"/>
</dbReference>
<reference evidence="4 5" key="1">
    <citation type="journal article" date="2020" name="Sci. Rep.">
        <title>A novel cyanobacterial geosmin producer, revising GeoA distribution and dispersion patterns in Bacteria.</title>
        <authorList>
            <person name="Churro C."/>
            <person name="Semedo-Aguiar A.P."/>
            <person name="Silva A.D."/>
            <person name="Pereira-Leal J.B."/>
            <person name="Leite R.B."/>
        </authorList>
    </citation>
    <scope>NUCLEOTIDE SEQUENCE [LARGE SCALE GENOMIC DNA]</scope>
    <source>
        <strain evidence="4 5">IPMA8</strain>
    </source>
</reference>
<dbReference type="PANTHER" id="PTHR44942">
    <property type="entry name" value="METHYLTRANSF_11 DOMAIN-CONTAINING PROTEIN"/>
    <property type="match status" value="1"/>
</dbReference>
<dbReference type="GO" id="GO:0043770">
    <property type="term" value="F:demethylmenaquinone methyltransferase activity"/>
    <property type="evidence" value="ECO:0007669"/>
    <property type="project" value="UniProtKB-EC"/>
</dbReference>
<comment type="caution">
    <text evidence="4">The sequence shown here is derived from an EMBL/GenBank/DDBJ whole genome shotgun (WGS) entry which is preliminary data.</text>
</comment>
<evidence type="ECO:0000256" key="2">
    <source>
        <dbReference type="ARBA" id="ARBA00022679"/>
    </source>
</evidence>
<dbReference type="Proteomes" id="UP000702425">
    <property type="component" value="Unassembled WGS sequence"/>
</dbReference>
<sequence>MTTKLFQSYDSTLFQGAISYYLQYRPRYPNALYDLISQEFQLDGQGKLLDLGCGIGLVAIALHDRFQSVLGIDPDTEMLEVAKQEAKLAHASNITWVRDLAENISPAIGTFSLVTIGRAFHWMDQELVLQRSYDLLDRTSNANRGIAIIQTEKDIWSNDSVWAQNVLATIKRWLGEERRVGSSSVPLLYKSDLEVLDRSPFVRIKRHKIDFQKHWTIDNFIGYLYSTAYCRRDYFNGDTSVFEAEIKAAILSAEPSGQFVEDVPISVYFGFKD</sequence>
<organism evidence="4 5">
    <name type="scientific">Microcoleus asticus IPMA8</name>
    <dbReference type="NCBI Taxonomy" id="2563858"/>
    <lineage>
        <taxon>Bacteria</taxon>
        <taxon>Bacillati</taxon>
        <taxon>Cyanobacteriota</taxon>
        <taxon>Cyanophyceae</taxon>
        <taxon>Oscillatoriophycideae</taxon>
        <taxon>Oscillatoriales</taxon>
        <taxon>Microcoleaceae</taxon>
        <taxon>Microcoleus</taxon>
        <taxon>Microcoleus asticus</taxon>
    </lineage>
</organism>
<dbReference type="CDD" id="cd02440">
    <property type="entry name" value="AdoMet_MTases"/>
    <property type="match status" value="1"/>
</dbReference>
<dbReference type="PANTHER" id="PTHR44942:SF4">
    <property type="entry name" value="METHYLTRANSFERASE TYPE 11 DOMAIN-CONTAINING PROTEIN"/>
    <property type="match status" value="1"/>
</dbReference>
<keyword evidence="1 4" id="KW-0489">Methyltransferase</keyword>
<evidence type="ECO:0000313" key="4">
    <source>
        <dbReference type="EMBL" id="NQE36287.1"/>
    </source>
</evidence>